<gene>
    <name evidence="13" type="ORF">FHL15_002260</name>
</gene>
<feature type="transmembrane region" description="Helical" evidence="10">
    <location>
        <begin position="508"/>
        <end position="531"/>
    </location>
</feature>
<dbReference type="PRINTS" id="PR00762">
    <property type="entry name" value="CLCHANNEL"/>
</dbReference>
<accession>A0A553I9R9</accession>
<dbReference type="InterPro" id="IPR027417">
    <property type="entry name" value="P-loop_NTPase"/>
</dbReference>
<feature type="domain" description="CBS" evidence="12">
    <location>
        <begin position="639"/>
        <end position="701"/>
    </location>
</feature>
<feature type="transmembrane region" description="Helical" evidence="10">
    <location>
        <begin position="391"/>
        <end position="413"/>
    </location>
</feature>
<feature type="transmembrane region" description="Helical" evidence="10">
    <location>
        <begin position="584"/>
        <end position="605"/>
    </location>
</feature>
<dbReference type="Gene3D" id="3.10.580.10">
    <property type="entry name" value="CBS-domain"/>
    <property type="match status" value="1"/>
</dbReference>
<reference evidence="14" key="1">
    <citation type="submission" date="2019-06" db="EMBL/GenBank/DDBJ databases">
        <title>Draft genome sequence of the griseofulvin-producing fungus Xylaria cubensis strain G536.</title>
        <authorList>
            <person name="Mead M.E."/>
            <person name="Raja H.A."/>
            <person name="Steenwyk J.L."/>
            <person name="Knowles S.L."/>
            <person name="Oberlies N.H."/>
            <person name="Rokas A."/>
        </authorList>
    </citation>
    <scope>NUCLEOTIDE SEQUENCE [LARGE SCALE GENOMIC DNA]</scope>
    <source>
        <strain evidence="14">G536</strain>
    </source>
</reference>
<comment type="subcellular location">
    <subcellularLocation>
        <location evidence="1 10">Membrane</location>
        <topology evidence="1 10">Multi-pass membrane protein</topology>
    </subcellularLocation>
</comment>
<dbReference type="FunFam" id="1.10.3080.10:FF:000011">
    <property type="entry name" value="Chloride channel protein"/>
    <property type="match status" value="1"/>
</dbReference>
<evidence type="ECO:0000256" key="9">
    <source>
        <dbReference type="PROSITE-ProRule" id="PRU00703"/>
    </source>
</evidence>
<evidence type="ECO:0000313" key="13">
    <source>
        <dbReference type="EMBL" id="TRX96954.1"/>
    </source>
</evidence>
<feature type="transmembrane region" description="Helical" evidence="10">
    <location>
        <begin position="146"/>
        <end position="167"/>
    </location>
</feature>
<keyword evidence="2 10" id="KW-0813">Transport</keyword>
<name>A0A553I9R9_9PEZI</name>
<feature type="transmembrane region" description="Helical" evidence="10">
    <location>
        <begin position="245"/>
        <end position="264"/>
    </location>
</feature>
<keyword evidence="8 10" id="KW-0868">Chloride</keyword>
<feature type="transmembrane region" description="Helical" evidence="10">
    <location>
        <begin position="425"/>
        <end position="446"/>
    </location>
</feature>
<feature type="transmembrane region" description="Helical" evidence="10">
    <location>
        <begin position="478"/>
        <end position="501"/>
    </location>
</feature>
<comment type="caution">
    <text evidence="13">The sequence shown here is derived from an EMBL/GenBank/DDBJ whole genome shotgun (WGS) entry which is preliminary data.</text>
</comment>
<dbReference type="OrthoDB" id="44789at2759"/>
<evidence type="ECO:0000256" key="7">
    <source>
        <dbReference type="ARBA" id="ARBA00023136"/>
    </source>
</evidence>
<dbReference type="GO" id="GO:0005794">
    <property type="term" value="C:Golgi apparatus"/>
    <property type="evidence" value="ECO:0007669"/>
    <property type="project" value="TreeGrafter"/>
</dbReference>
<dbReference type="CDD" id="cd04591">
    <property type="entry name" value="CBS_pair_voltage-gated_CLC_euk_bac"/>
    <property type="match status" value="1"/>
</dbReference>
<protein>
    <recommendedName>
        <fullName evidence="10">Chloride channel protein</fullName>
    </recommendedName>
</protein>
<dbReference type="SUPFAM" id="SSF54631">
    <property type="entry name" value="CBS-domain pair"/>
    <property type="match status" value="1"/>
</dbReference>
<feature type="transmembrane region" description="Helical" evidence="10">
    <location>
        <begin position="555"/>
        <end position="577"/>
    </location>
</feature>
<dbReference type="Proteomes" id="UP000319160">
    <property type="component" value="Unassembled WGS sequence"/>
</dbReference>
<evidence type="ECO:0000256" key="3">
    <source>
        <dbReference type="ARBA" id="ARBA00022692"/>
    </source>
</evidence>
<dbReference type="GO" id="GO:0005783">
    <property type="term" value="C:endoplasmic reticulum"/>
    <property type="evidence" value="ECO:0007669"/>
    <property type="project" value="TreeGrafter"/>
</dbReference>
<keyword evidence="7 10" id="KW-0472">Membrane</keyword>
<dbReference type="Gene3D" id="3.40.50.300">
    <property type="entry name" value="P-loop containing nucleotide triphosphate hydrolases"/>
    <property type="match status" value="1"/>
</dbReference>
<evidence type="ECO:0000256" key="2">
    <source>
        <dbReference type="ARBA" id="ARBA00022448"/>
    </source>
</evidence>
<dbReference type="Pfam" id="PF00654">
    <property type="entry name" value="Voltage_CLC"/>
    <property type="match status" value="1"/>
</dbReference>
<dbReference type="Pfam" id="PF00571">
    <property type="entry name" value="CBS"/>
    <property type="match status" value="2"/>
</dbReference>
<keyword evidence="14" id="KW-1185">Reference proteome</keyword>
<dbReference type="SUPFAM" id="SSF52540">
    <property type="entry name" value="P-loop containing nucleoside triphosphate hydrolases"/>
    <property type="match status" value="1"/>
</dbReference>
<feature type="domain" description="CBS" evidence="12">
    <location>
        <begin position="743"/>
        <end position="803"/>
    </location>
</feature>
<keyword evidence="6 10" id="KW-0406">Ion transport</keyword>
<dbReference type="GO" id="GO:0000324">
    <property type="term" value="C:fungal-type vacuole"/>
    <property type="evidence" value="ECO:0007669"/>
    <property type="project" value="TreeGrafter"/>
</dbReference>
<dbReference type="InterPro" id="IPR000644">
    <property type="entry name" value="CBS_dom"/>
</dbReference>
<evidence type="ECO:0000256" key="5">
    <source>
        <dbReference type="ARBA" id="ARBA00022989"/>
    </source>
</evidence>
<dbReference type="GO" id="GO:0005247">
    <property type="term" value="F:voltage-gated chloride channel activity"/>
    <property type="evidence" value="ECO:0007669"/>
    <property type="project" value="TreeGrafter"/>
</dbReference>
<evidence type="ECO:0000256" key="10">
    <source>
        <dbReference type="RuleBase" id="RU361221"/>
    </source>
</evidence>
<evidence type="ECO:0000256" key="6">
    <source>
        <dbReference type="ARBA" id="ARBA00023065"/>
    </source>
</evidence>
<comment type="similarity">
    <text evidence="10">Belongs to the chloride channel (TC 2.A.49) family.</text>
</comment>
<dbReference type="Pfam" id="PF25053">
    <property type="entry name" value="DUF7791"/>
    <property type="match status" value="1"/>
</dbReference>
<feature type="transmembrane region" description="Helical" evidence="10">
    <location>
        <begin position="350"/>
        <end position="371"/>
    </location>
</feature>
<dbReference type="GO" id="GO:0005769">
    <property type="term" value="C:early endosome"/>
    <property type="evidence" value="ECO:0007669"/>
    <property type="project" value="TreeGrafter"/>
</dbReference>
<dbReference type="GO" id="GO:0005886">
    <property type="term" value="C:plasma membrane"/>
    <property type="evidence" value="ECO:0007669"/>
    <property type="project" value="TreeGrafter"/>
</dbReference>
<dbReference type="PANTHER" id="PTHR45711:SF9">
    <property type="entry name" value="ANION_PROTON EXCHANGE TRANSPORTER GEF1"/>
    <property type="match status" value="1"/>
</dbReference>
<dbReference type="SUPFAM" id="SSF81340">
    <property type="entry name" value="Clc chloride channel"/>
    <property type="match status" value="1"/>
</dbReference>
<feature type="transmembrane region" description="Helical" evidence="10">
    <location>
        <begin position="212"/>
        <end position="233"/>
    </location>
</feature>
<dbReference type="Pfam" id="PF24883">
    <property type="entry name" value="NPHP3_N"/>
    <property type="match status" value="1"/>
</dbReference>
<dbReference type="InterPro" id="IPR056884">
    <property type="entry name" value="NPHP3-like_N"/>
</dbReference>
<dbReference type="PANTHER" id="PTHR45711">
    <property type="entry name" value="CHLORIDE CHANNEL PROTEIN"/>
    <property type="match status" value="1"/>
</dbReference>
<dbReference type="EMBL" id="VFLP01000008">
    <property type="protein sequence ID" value="TRX96954.1"/>
    <property type="molecule type" value="Genomic_DNA"/>
</dbReference>
<keyword evidence="3 10" id="KW-0812">Transmembrane</keyword>
<feature type="region of interest" description="Disordered" evidence="11">
    <location>
        <begin position="1"/>
        <end position="20"/>
    </location>
</feature>
<evidence type="ECO:0000259" key="12">
    <source>
        <dbReference type="PROSITE" id="PS51371"/>
    </source>
</evidence>
<evidence type="ECO:0000256" key="11">
    <source>
        <dbReference type="SAM" id="MobiDB-lite"/>
    </source>
</evidence>
<dbReference type="PROSITE" id="PS51371">
    <property type="entry name" value="CBS"/>
    <property type="match status" value="2"/>
</dbReference>
<feature type="transmembrane region" description="Helical" evidence="10">
    <location>
        <begin position="314"/>
        <end position="338"/>
    </location>
</feature>
<keyword evidence="9" id="KW-0129">CBS domain</keyword>
<dbReference type="SMART" id="SM00116">
    <property type="entry name" value="CBS"/>
    <property type="match status" value="2"/>
</dbReference>
<evidence type="ECO:0000256" key="1">
    <source>
        <dbReference type="ARBA" id="ARBA00004141"/>
    </source>
</evidence>
<dbReference type="Gene3D" id="1.10.3080.10">
    <property type="entry name" value="Clc chloride channel"/>
    <property type="match status" value="1"/>
</dbReference>
<keyword evidence="4" id="KW-0677">Repeat</keyword>
<dbReference type="STRING" id="2512241.A0A553I9R9"/>
<dbReference type="InterPro" id="IPR014743">
    <property type="entry name" value="Cl-channel_core"/>
</dbReference>
<organism evidence="13 14">
    <name type="scientific">Xylaria flabelliformis</name>
    <dbReference type="NCBI Taxonomy" id="2512241"/>
    <lineage>
        <taxon>Eukaryota</taxon>
        <taxon>Fungi</taxon>
        <taxon>Dikarya</taxon>
        <taxon>Ascomycota</taxon>
        <taxon>Pezizomycotina</taxon>
        <taxon>Sordariomycetes</taxon>
        <taxon>Xylariomycetidae</taxon>
        <taxon>Xylariales</taxon>
        <taxon>Xylariaceae</taxon>
        <taxon>Xylaria</taxon>
    </lineage>
</organism>
<dbReference type="InterPro" id="IPR056693">
    <property type="entry name" value="DUF7791"/>
</dbReference>
<evidence type="ECO:0000256" key="8">
    <source>
        <dbReference type="ARBA" id="ARBA00023214"/>
    </source>
</evidence>
<dbReference type="CDD" id="cd03684">
    <property type="entry name" value="ClC_3_like"/>
    <property type="match status" value="1"/>
</dbReference>
<dbReference type="GO" id="GO:0006878">
    <property type="term" value="P:intracellular copper ion homeostasis"/>
    <property type="evidence" value="ECO:0007669"/>
    <property type="project" value="TreeGrafter"/>
</dbReference>
<sequence>MNAQSSSVSLARPAPLRRPSVGSRFSYAVSTAERGEDGNAPAQSQIEEEIAEIKRYEVRLCARSNDRAPDLSIYLGFYHHRYTIIRQFQRTFYLTPTKLPSTDWVQDAAQERIRRNAQRRKAAGRYGHGKSSWRYQLWESYDAAQGWIVVTLIGAAIGLNAAFLNIITEWLGDVKTGYCTTAFYLNEKFCCWGEDNGCPHWHSWTGFEPANYFIYILFATLFACTAATLVKSFAPYAAGSGISEIKCIIAGFIMKGFLGFWTLLIKSVALPLAIGSGLSVGKEGPSVHYAVCTGNVISRMFDKYRRNASKTREILSACAAAGVAVAFGSPIGGVLFSLEEMSNHFPLKTLWRSYFCALVATAVLAAMNPFRTGQLVMFQVKYDRSWHLFETIPYIFIGIFGGLYGAFVIKWNLQVQSFRKKYLKDWPILEATMLAAGTALICYPNAFLRIDMTESMEILFLECEGAEDYHGLCEQDRFWSNVLSLTFATVIRIFLVIISYGCKVPAGIFVPSMAIGASFGRTVGVIMQAIYHSNPDSVFFSACPPDEPCITPGTYAFLGAAAALSGIMHITVSVVVIMFELTGALTYILPTMIVVGVTKIVSELFGKGGIADRMIWFSGFPFLDNKEEHNFGVPVSTVMTGDVVTIPIHGMTLEAIENLLREPQYQGFPIVENVRTKILVGYIGRTELRYAIDRLRRDHTMAVNPQAKCNFSPPAVTSMVPMTPTVTINNLDFSSTSSASIDFSRYVDATPVTVHPRLPLETVMDMFRKIGPRVILIEDHGKLMGLVTVKDCLKYQFKVEAAENPREEREMAKGHEKLYRVMENIASWFSSKVADVSGGRIRLGNGSEETNALLRGGQGQIMDGDEDVGDADGVELENRRRPVQLIQSLIVDLIVSLDIGEADIFNVRPKTNATLGSQRGSLAVSLPTYGFPTYTLGPSERGKLTPQRRVCDLHESLVMDPLTAVGLAGNVVQFIQFASDLIQTAAEIHKSSTGCSADVLTLDSLYQQLSDFNDGFLSGSKNAHGYLMERGGKSAQGVPSFHDLSCLCKSDCEKLLSVVETLKKKHGPRKRWQSFRTALRIVWEKDKIEELEKRLNRIQMTMTLQICTIASHAQETRAHYLEQLQTESNKLQLDQSVKLDKIMNALGCIEQNIEQVKHKNQAGTALMRDLEFLEQQISKLSLSQDIVAEEQAILRSLSFKTQPIRHASIPEAYQKTFRWVYHSERDNPTSATSIAEWLKSGDGVFWVSGKPGSGKSTFMKFIANEPRTLELLSEWSGSEQIIIASHYFWSAGTTMQKSQEGLLRTLLYEIFRQLSELIIPICGNRRPDPGEESEGGFLPWNFSDLYEILRKVATRETSSVRFCFFIDGLDEYDGDHGDICKVLSDLAKSTDMKICLSSRPWNEFEQAFGDDPQSKLYIQDLTRNDILQYTRWRLYEHPRWPSLATKACQGNWLVEEIEKRACGVFLWVFLVTKLLREGLTNRDSFSDICRRLESFPLELEVFFRQILESVEPFYHRKMSTTLQMAIAADEPLHVMAYDFHDQDYDDEDYVFHLPMAPYSREEDENLKEQMIWWLNSRTRGLLEMNRETGTVNFLHRTVRDFLKTREMLDLIADKIPPDFNLSLSLLKIYTAIIKRSLFDEEYVQRRDFGMYENCYLQSLTAKALARAAEMEDSHPHSIAAYKILEELDRVIPIKVLQEQAKFIFEYPTEAFIREQLIVGQHVGFLAWKLPHNPVYLSWCDGSIIFPILNAANTSGGLIFEFDLHIPWRSRGVEILLLILETQKLDLNNARWNLGPERMLTPWSILIGHITSWSRGTAKVAEERFWSLLENNTLSMLLRRGVDTEAMIWRTKVEGWPAFAAYLNLVFEVPFDAAREALYLQVLRDFLHAGATLAPSNPWFMNSSIQRKLCSQVGIVSIIETFFNRLQHIHWSELWACNSRLLAEVTDMLLFAINDSMISDTAGIRAAVERAFSAEICQRFRIRYPAILDTGSKVPKRRADQELEKDSVKILKTSSTSYFD</sequence>
<dbReference type="GO" id="GO:0006879">
    <property type="term" value="P:intracellular iron ion homeostasis"/>
    <property type="evidence" value="ECO:0007669"/>
    <property type="project" value="TreeGrafter"/>
</dbReference>
<proteinExistence type="inferred from homology"/>
<dbReference type="InterPro" id="IPR046342">
    <property type="entry name" value="CBS_dom_sf"/>
</dbReference>
<evidence type="ECO:0000313" key="14">
    <source>
        <dbReference type="Proteomes" id="UP000319160"/>
    </source>
</evidence>
<keyword evidence="5 10" id="KW-1133">Transmembrane helix</keyword>
<evidence type="ECO:0000256" key="4">
    <source>
        <dbReference type="ARBA" id="ARBA00022737"/>
    </source>
</evidence>
<dbReference type="InterPro" id="IPR001807">
    <property type="entry name" value="ClC"/>
</dbReference>